<dbReference type="AlphaFoldDB" id="G0PHM8"/>
<dbReference type="eggNOG" id="ENOG502TH7I">
    <property type="taxonomic scope" value="Eukaryota"/>
</dbReference>
<dbReference type="InterPro" id="IPR036420">
    <property type="entry name" value="BRCT_dom_sf"/>
</dbReference>
<evidence type="ECO:0000313" key="3">
    <source>
        <dbReference type="Proteomes" id="UP000008068"/>
    </source>
</evidence>
<evidence type="ECO:0000313" key="2">
    <source>
        <dbReference type="EMBL" id="EGT56829.1"/>
    </source>
</evidence>
<feature type="compositionally biased region" description="Basic residues" evidence="1">
    <location>
        <begin position="257"/>
        <end position="270"/>
    </location>
</feature>
<dbReference type="HOGENOM" id="CLU_829557_0_0_1"/>
<dbReference type="InParanoid" id="G0PHM8"/>
<dbReference type="PANTHER" id="PTHR22956:SF15">
    <property type="entry name" value="DOMAIN OF UNKNOWN FUNCTION WSN DOMAIN-CONTAINING PROTEIN"/>
    <property type="match status" value="1"/>
</dbReference>
<dbReference type="Proteomes" id="UP000008068">
    <property type="component" value="Unassembled WGS sequence"/>
</dbReference>
<dbReference type="InterPro" id="IPR053345">
    <property type="entry name" value="Ankyrin_repeat-containing"/>
</dbReference>
<sequence>MKRKKCIAVFKKYEKKAFNIALPEPFTNGQYAIKVCDTIGKEEYHQDKFFEKFRHNKAEKNQRASHIIVKTDKKNILLVENYHLPMIFSASMLMGHRWMKACVDNASKLENNKEFRVTKLNYQGKIYESVLDIKEHFNRRRVPYLFGVKIFFNCYMRPEWANWFLTVRQLGVDLKTTDFPYFKDKKATMYHRDDWPTNFIVFQPNDRALMKNNYKEIWAENPELFLDTIELTHFLLQFKIKAKKLEVEKKNGTNKTNGKRKDKKKLKKKKNKDESEDSNSGPENSDSGPSTMTKAQTPQSVTPGSRTRTHGTTTTNTVTPTSRTPGTTRRH</sequence>
<accession>G0PHM8</accession>
<dbReference type="SUPFAM" id="SSF52113">
    <property type="entry name" value="BRCT domain"/>
    <property type="match status" value="1"/>
</dbReference>
<feature type="region of interest" description="Disordered" evidence="1">
    <location>
        <begin position="251"/>
        <end position="331"/>
    </location>
</feature>
<dbReference type="EMBL" id="GL380495">
    <property type="protein sequence ID" value="EGT56829.1"/>
    <property type="molecule type" value="Genomic_DNA"/>
</dbReference>
<keyword evidence="3" id="KW-1185">Reference proteome</keyword>
<gene>
    <name evidence="2" type="ORF">CAEBREN_05658</name>
</gene>
<reference evidence="3" key="1">
    <citation type="submission" date="2011-07" db="EMBL/GenBank/DDBJ databases">
        <authorList>
            <consortium name="Caenorhabditis brenneri Sequencing and Analysis Consortium"/>
            <person name="Wilson R.K."/>
        </authorList>
    </citation>
    <scope>NUCLEOTIDE SEQUENCE [LARGE SCALE GENOMIC DNA]</scope>
    <source>
        <strain evidence="3">PB2801</strain>
    </source>
</reference>
<dbReference type="PANTHER" id="PTHR22956">
    <property type="entry name" value="ANKYRIN REPEAT-CONTAINING PROTEIN F37A4.4-RELATED-RELATED"/>
    <property type="match status" value="1"/>
</dbReference>
<proteinExistence type="predicted"/>
<organism evidence="3">
    <name type="scientific">Caenorhabditis brenneri</name>
    <name type="common">Nematode worm</name>
    <dbReference type="NCBI Taxonomy" id="135651"/>
    <lineage>
        <taxon>Eukaryota</taxon>
        <taxon>Metazoa</taxon>
        <taxon>Ecdysozoa</taxon>
        <taxon>Nematoda</taxon>
        <taxon>Chromadorea</taxon>
        <taxon>Rhabditida</taxon>
        <taxon>Rhabditina</taxon>
        <taxon>Rhabditomorpha</taxon>
        <taxon>Rhabditoidea</taxon>
        <taxon>Rhabditidae</taxon>
        <taxon>Peloderinae</taxon>
        <taxon>Caenorhabditis</taxon>
    </lineage>
</organism>
<protein>
    <recommendedName>
        <fullName evidence="4">BRCT domain-containing protein</fullName>
    </recommendedName>
</protein>
<dbReference type="OrthoDB" id="5813334at2759"/>
<feature type="compositionally biased region" description="Low complexity" evidence="1">
    <location>
        <begin position="302"/>
        <end position="331"/>
    </location>
</feature>
<evidence type="ECO:0008006" key="4">
    <source>
        <dbReference type="Google" id="ProtNLM"/>
    </source>
</evidence>
<evidence type="ECO:0000256" key="1">
    <source>
        <dbReference type="SAM" id="MobiDB-lite"/>
    </source>
</evidence>
<name>G0PHM8_CAEBE</name>
<feature type="compositionally biased region" description="Polar residues" evidence="1">
    <location>
        <begin position="278"/>
        <end position="301"/>
    </location>
</feature>